<dbReference type="SUPFAM" id="SSF46785">
    <property type="entry name" value="Winged helix' DNA-binding domain"/>
    <property type="match status" value="1"/>
</dbReference>
<comment type="caution">
    <text evidence="6">The sequence shown here is derived from an EMBL/GenBank/DDBJ whole genome shotgun (WGS) entry which is preliminary data.</text>
</comment>
<dbReference type="RefSeq" id="WP_317958222.1">
    <property type="nucleotide sequence ID" value="NZ_BSKO01000001.1"/>
</dbReference>
<keyword evidence="3" id="KW-0238">DNA-binding</keyword>
<feature type="domain" description="HTH lysR-type" evidence="5">
    <location>
        <begin position="1"/>
        <end position="58"/>
    </location>
</feature>
<keyword evidence="7" id="KW-1185">Reference proteome</keyword>
<gene>
    <name evidence="6" type="primary">yraN</name>
    <name evidence="6" type="ORF">MACH08_27200</name>
</gene>
<evidence type="ECO:0000256" key="4">
    <source>
        <dbReference type="ARBA" id="ARBA00023163"/>
    </source>
</evidence>
<dbReference type="InterPro" id="IPR036390">
    <property type="entry name" value="WH_DNA-bd_sf"/>
</dbReference>
<evidence type="ECO:0000313" key="7">
    <source>
        <dbReference type="Proteomes" id="UP001275436"/>
    </source>
</evidence>
<dbReference type="PANTHER" id="PTHR30126:SF78">
    <property type="entry name" value="HTH LYSR-TYPE DOMAIN-CONTAINING PROTEIN"/>
    <property type="match status" value="1"/>
</dbReference>
<organism evidence="6 7">
    <name type="scientific">Oceanobacillus kimchii</name>
    <dbReference type="NCBI Taxonomy" id="746691"/>
    <lineage>
        <taxon>Bacteria</taxon>
        <taxon>Bacillati</taxon>
        <taxon>Bacillota</taxon>
        <taxon>Bacilli</taxon>
        <taxon>Bacillales</taxon>
        <taxon>Bacillaceae</taxon>
        <taxon>Oceanobacillus</taxon>
    </lineage>
</organism>
<evidence type="ECO:0000256" key="2">
    <source>
        <dbReference type="ARBA" id="ARBA00023015"/>
    </source>
</evidence>
<reference evidence="6 7" key="1">
    <citation type="submission" date="2023-02" db="EMBL/GenBank/DDBJ databases">
        <title>Oceanobacillus kimchii IFOP_LL358 isolated form Alexandrium catenella lab strain.</title>
        <authorList>
            <person name="Gajardo G."/>
            <person name="Ueki S."/>
            <person name="Maruyama F."/>
        </authorList>
    </citation>
    <scope>NUCLEOTIDE SEQUENCE [LARGE SCALE GENOMIC DNA]</scope>
    <source>
        <strain evidence="6 7">IFOP_LL358</strain>
    </source>
</reference>
<keyword evidence="2" id="KW-0805">Transcription regulation</keyword>
<accession>A0ABQ5TJ85</accession>
<dbReference type="Pfam" id="PF00126">
    <property type="entry name" value="HTH_1"/>
    <property type="match status" value="1"/>
</dbReference>
<dbReference type="PANTHER" id="PTHR30126">
    <property type="entry name" value="HTH-TYPE TRANSCRIPTIONAL REGULATOR"/>
    <property type="match status" value="1"/>
</dbReference>
<dbReference type="PROSITE" id="PS50931">
    <property type="entry name" value="HTH_LYSR"/>
    <property type="match status" value="1"/>
</dbReference>
<evidence type="ECO:0000256" key="1">
    <source>
        <dbReference type="ARBA" id="ARBA00009437"/>
    </source>
</evidence>
<dbReference type="InterPro" id="IPR036388">
    <property type="entry name" value="WH-like_DNA-bd_sf"/>
</dbReference>
<dbReference type="Proteomes" id="UP001275436">
    <property type="component" value="Unassembled WGS sequence"/>
</dbReference>
<dbReference type="EMBL" id="BSKO01000001">
    <property type="protein sequence ID" value="GLO66936.1"/>
    <property type="molecule type" value="Genomic_DNA"/>
</dbReference>
<dbReference type="InterPro" id="IPR005119">
    <property type="entry name" value="LysR_subst-bd"/>
</dbReference>
<dbReference type="Gene3D" id="3.40.190.290">
    <property type="match status" value="1"/>
</dbReference>
<keyword evidence="4" id="KW-0804">Transcription</keyword>
<evidence type="ECO:0000256" key="3">
    <source>
        <dbReference type="ARBA" id="ARBA00023125"/>
    </source>
</evidence>
<dbReference type="Pfam" id="PF03466">
    <property type="entry name" value="LysR_substrate"/>
    <property type="match status" value="1"/>
</dbReference>
<name>A0ABQ5TJ85_9BACI</name>
<comment type="similarity">
    <text evidence="1">Belongs to the LysR transcriptional regulatory family.</text>
</comment>
<dbReference type="CDD" id="cd05466">
    <property type="entry name" value="PBP2_LTTR_substrate"/>
    <property type="match status" value="1"/>
</dbReference>
<dbReference type="SUPFAM" id="SSF53850">
    <property type="entry name" value="Periplasmic binding protein-like II"/>
    <property type="match status" value="1"/>
</dbReference>
<evidence type="ECO:0000313" key="6">
    <source>
        <dbReference type="EMBL" id="GLO66936.1"/>
    </source>
</evidence>
<evidence type="ECO:0000259" key="5">
    <source>
        <dbReference type="PROSITE" id="PS50931"/>
    </source>
</evidence>
<dbReference type="PRINTS" id="PR00039">
    <property type="entry name" value="HTHLYSR"/>
</dbReference>
<sequence length="289" mass="34331">MHLQDWEMLSTLYETENITQAAHQLFLTQPTLTSRMKKLETYYGIQIIMRKRRGIAFTPEGEQLAHHAQQMLKEQRKIEETLDNIKNQVTGTLRVGVSNFFASNKMPKLLQLFKQEYPDVECQVVTGWSSEMHRLLLNHDVHISFIKGNYPWKERKQLLYEEEICIASPWEFSWEQLPELPRIDYYTDDHMRMMVDNWWHHHYTQSPNITIHVNQVETCKEMVVHGLGYAVVANLVVRNNPELIVKPIINEDRELIKRQTWMYYPEDALQMNVVRAFVDFIQTIDVKAL</sequence>
<dbReference type="InterPro" id="IPR000847">
    <property type="entry name" value="LysR_HTH_N"/>
</dbReference>
<protein>
    <submittedName>
        <fullName evidence="6">HTH-type transcriptional regulator YraN</fullName>
    </submittedName>
</protein>
<dbReference type="Gene3D" id="1.10.10.10">
    <property type="entry name" value="Winged helix-like DNA-binding domain superfamily/Winged helix DNA-binding domain"/>
    <property type="match status" value="1"/>
</dbReference>
<proteinExistence type="inferred from homology"/>